<evidence type="ECO:0000313" key="2">
    <source>
        <dbReference type="EMBL" id="ANF26666.1"/>
    </source>
</evidence>
<evidence type="ECO:0000259" key="1">
    <source>
        <dbReference type="PROSITE" id="PS51352"/>
    </source>
</evidence>
<dbReference type="RefSeq" id="WP_046162117.1">
    <property type="nucleotide sequence ID" value="NZ_CP015641.1"/>
</dbReference>
<dbReference type="EMBL" id="CP015641">
    <property type="protein sequence ID" value="ANF26666.1"/>
    <property type="molecule type" value="Genomic_DNA"/>
</dbReference>
<dbReference type="Proteomes" id="UP000077787">
    <property type="component" value="Chromosome"/>
</dbReference>
<dbReference type="OrthoDB" id="215495at2"/>
<gene>
    <name evidence="2" type="ORF">PS273GM_16660</name>
</gene>
<feature type="domain" description="Thioredoxin" evidence="1">
    <location>
        <begin position="1"/>
        <end position="106"/>
    </location>
</feature>
<sequence>MADVYKTETITRAEVDSLDGVTVLDFGTNWCGHCRSAEPHIERALAEYPQINHIKVEDGPGRPLGRSYRVKLWPTLVFVRLGQELARVVRPTDAKVVGDAAAQATNPLSD</sequence>
<reference evidence="2 3" key="1">
    <citation type="submission" date="2016-05" db="EMBL/GenBank/DDBJ databases">
        <title>Genome sequence of Pseudomonas stutzeri 273 and identification of the exopolysaccharide biosynthesis locus.</title>
        <authorList>
            <person name="Wu S."/>
            <person name="Sun C."/>
        </authorList>
    </citation>
    <scope>NUCLEOTIDE SEQUENCE [LARGE SCALE GENOMIC DNA]</scope>
    <source>
        <strain evidence="2 3">273</strain>
    </source>
</reference>
<dbReference type="SUPFAM" id="SSF52833">
    <property type="entry name" value="Thioredoxin-like"/>
    <property type="match status" value="1"/>
</dbReference>
<organism evidence="2 3">
    <name type="scientific">Stutzerimonas stutzeri</name>
    <name type="common">Pseudomonas stutzeri</name>
    <dbReference type="NCBI Taxonomy" id="316"/>
    <lineage>
        <taxon>Bacteria</taxon>
        <taxon>Pseudomonadati</taxon>
        <taxon>Pseudomonadota</taxon>
        <taxon>Gammaproteobacteria</taxon>
        <taxon>Pseudomonadales</taxon>
        <taxon>Pseudomonadaceae</taxon>
        <taxon>Stutzerimonas</taxon>
    </lineage>
</organism>
<proteinExistence type="predicted"/>
<dbReference type="AlphaFoldDB" id="A0A172WTE4"/>
<name>A0A172WTE4_STUST</name>
<protein>
    <submittedName>
        <fullName evidence="2">Thiol reductase thioredoxin</fullName>
    </submittedName>
</protein>
<dbReference type="Pfam" id="PF00085">
    <property type="entry name" value="Thioredoxin"/>
    <property type="match status" value="1"/>
</dbReference>
<dbReference type="CDD" id="cd02947">
    <property type="entry name" value="TRX_family"/>
    <property type="match status" value="1"/>
</dbReference>
<dbReference type="InterPro" id="IPR036249">
    <property type="entry name" value="Thioredoxin-like_sf"/>
</dbReference>
<dbReference type="Gene3D" id="3.40.30.10">
    <property type="entry name" value="Glutaredoxin"/>
    <property type="match status" value="1"/>
</dbReference>
<dbReference type="eggNOG" id="COG0526">
    <property type="taxonomic scope" value="Bacteria"/>
</dbReference>
<dbReference type="InterPro" id="IPR013766">
    <property type="entry name" value="Thioredoxin_domain"/>
</dbReference>
<accession>A0A172WTE4</accession>
<evidence type="ECO:0000313" key="3">
    <source>
        <dbReference type="Proteomes" id="UP000077787"/>
    </source>
</evidence>
<dbReference type="PROSITE" id="PS51352">
    <property type="entry name" value="THIOREDOXIN_2"/>
    <property type="match status" value="1"/>
</dbReference>